<dbReference type="Pfam" id="PF13715">
    <property type="entry name" value="CarbopepD_reg_2"/>
    <property type="match status" value="1"/>
</dbReference>
<proteinExistence type="inferred from homology"/>
<evidence type="ECO:0000256" key="3">
    <source>
        <dbReference type="ARBA" id="ARBA00022452"/>
    </source>
</evidence>
<gene>
    <name evidence="10" type="ORF">BC659_0888</name>
</gene>
<evidence type="ECO:0000256" key="8">
    <source>
        <dbReference type="SAM" id="SignalP"/>
    </source>
</evidence>
<comment type="subcellular location">
    <subcellularLocation>
        <location evidence="1 7">Cell outer membrane</location>
        <topology evidence="1 7">Multi-pass membrane protein</topology>
    </subcellularLocation>
</comment>
<dbReference type="GO" id="GO:0009279">
    <property type="term" value="C:cell outer membrane"/>
    <property type="evidence" value="ECO:0007669"/>
    <property type="project" value="UniProtKB-SubCell"/>
</dbReference>
<comment type="caution">
    <text evidence="10">The sequence shown here is derived from an EMBL/GenBank/DDBJ whole genome shotgun (WGS) entry which is preliminary data.</text>
</comment>
<dbReference type="InterPro" id="IPR036942">
    <property type="entry name" value="Beta-barrel_TonB_sf"/>
</dbReference>
<dbReference type="InterPro" id="IPR008969">
    <property type="entry name" value="CarboxyPept-like_regulatory"/>
</dbReference>
<evidence type="ECO:0000256" key="7">
    <source>
        <dbReference type="PROSITE-ProRule" id="PRU01360"/>
    </source>
</evidence>
<keyword evidence="11" id="KW-1185">Reference proteome</keyword>
<evidence type="ECO:0000256" key="6">
    <source>
        <dbReference type="ARBA" id="ARBA00023237"/>
    </source>
</evidence>
<comment type="similarity">
    <text evidence="7">Belongs to the TonB-dependent receptor family.</text>
</comment>
<dbReference type="InterPro" id="IPR012910">
    <property type="entry name" value="Plug_dom"/>
</dbReference>
<dbReference type="PROSITE" id="PS52016">
    <property type="entry name" value="TONB_DEPENDENT_REC_3"/>
    <property type="match status" value="1"/>
</dbReference>
<feature type="domain" description="TonB-dependent receptor plug" evidence="9">
    <location>
        <begin position="152"/>
        <end position="228"/>
    </location>
</feature>
<accession>A0A4V3C575</accession>
<organism evidence="10 11">
    <name type="scientific">Sediminibacterium goheungense</name>
    <dbReference type="NCBI Taxonomy" id="1086393"/>
    <lineage>
        <taxon>Bacteria</taxon>
        <taxon>Pseudomonadati</taxon>
        <taxon>Bacteroidota</taxon>
        <taxon>Chitinophagia</taxon>
        <taxon>Chitinophagales</taxon>
        <taxon>Chitinophagaceae</taxon>
        <taxon>Sediminibacterium</taxon>
    </lineage>
</organism>
<keyword evidence="6 7" id="KW-0998">Cell outer membrane</keyword>
<feature type="signal peptide" evidence="8">
    <location>
        <begin position="1"/>
        <end position="27"/>
    </location>
</feature>
<evidence type="ECO:0000313" key="11">
    <source>
        <dbReference type="Proteomes" id="UP000295741"/>
    </source>
</evidence>
<name>A0A4V3C575_9BACT</name>
<evidence type="ECO:0000256" key="5">
    <source>
        <dbReference type="ARBA" id="ARBA00023136"/>
    </source>
</evidence>
<dbReference type="InterPro" id="IPR037066">
    <property type="entry name" value="Plug_dom_sf"/>
</dbReference>
<keyword evidence="2 7" id="KW-0813">Transport</keyword>
<protein>
    <submittedName>
        <fullName evidence="10">Outer membrane receptor protein involved in Fe transport</fullName>
    </submittedName>
</protein>
<evidence type="ECO:0000259" key="9">
    <source>
        <dbReference type="Pfam" id="PF07715"/>
    </source>
</evidence>
<dbReference type="Proteomes" id="UP000295741">
    <property type="component" value="Unassembled WGS sequence"/>
</dbReference>
<dbReference type="SUPFAM" id="SSF56935">
    <property type="entry name" value="Porins"/>
    <property type="match status" value="1"/>
</dbReference>
<evidence type="ECO:0000313" key="10">
    <source>
        <dbReference type="EMBL" id="TDO28808.1"/>
    </source>
</evidence>
<evidence type="ECO:0000256" key="1">
    <source>
        <dbReference type="ARBA" id="ARBA00004571"/>
    </source>
</evidence>
<evidence type="ECO:0000256" key="4">
    <source>
        <dbReference type="ARBA" id="ARBA00022692"/>
    </source>
</evidence>
<sequence>MNRMAFRKTMKVLFLLSFFTTATQTFAQKKFTISGTITSKNSGESIIGTSIKVLNTNYGTTSNEYGFYSLLLAADKYRIVYSAVGKTPDTLEINLSGNIEKNISLSEANYELTAVTVTSSKTSGRSVSGSQMGIEKLSVQEARNLPVIFGEKDLLKTIQLLPGIKSAGDGNSGIFVRGGTTDQNQVILDEANIYNASHLFGFFSTFNSDAIKDIAVYKGGMPAQYGGRLSSVLDVRMNEGNNQNTSVSGSLGLISAKLNIEGPIQKDKSSFLLTGRRTYADVFLKLDDEYKNNQLYFYDLNAKMNYELGKKDKLFLSGYFGKDALGFNDQFAINWGNGTGTLRWNHLFNSRLFSNTSLIFSNYNYAFRVKNGTNDIRIFSQIRDWNLKQDYQYSINQQNNFRFGWSSIYHIIRPGEITGNATSSINDKIQDKRYSLENAVYASNVFKPNNKLTITLGARLSAFSVLGGGNFYNIDAAGNIKDTLKYARGKVIKTYYNPEPRVSVGYMLNNHASLKAAYTRNAQYMHQITTSTGSNPLDKWASTSNIIQPQISNQYSIGYYANILHNNYEFTAEAYYKDMENILDFRNGADVFLNETVESQLLFGKGRAYGIEFMLKKKTGKLTGWISYTLSKTERKINGINNNQWYNATQDRTHDIAIVGIYQVNKKWTLSGNFVFYTGNAVTFPSGKYQVNGQTAYYYNSRNADRMPNYHRLDFGATMQLKKTKKWTKELVFSLYNVYGRENAFTINFKDNKDNPNITEIVQTSLFRWVPSVSYNFKF</sequence>
<keyword evidence="8" id="KW-0732">Signal</keyword>
<keyword evidence="4 7" id="KW-0812">Transmembrane</keyword>
<dbReference type="Pfam" id="PF07715">
    <property type="entry name" value="Plug"/>
    <property type="match status" value="1"/>
</dbReference>
<dbReference type="SUPFAM" id="SSF49464">
    <property type="entry name" value="Carboxypeptidase regulatory domain-like"/>
    <property type="match status" value="1"/>
</dbReference>
<evidence type="ECO:0000256" key="2">
    <source>
        <dbReference type="ARBA" id="ARBA00022448"/>
    </source>
</evidence>
<dbReference type="Gene3D" id="2.40.170.20">
    <property type="entry name" value="TonB-dependent receptor, beta-barrel domain"/>
    <property type="match status" value="1"/>
</dbReference>
<keyword evidence="3 7" id="KW-1134">Transmembrane beta strand</keyword>
<dbReference type="Gene3D" id="2.170.130.10">
    <property type="entry name" value="TonB-dependent receptor, plug domain"/>
    <property type="match status" value="1"/>
</dbReference>
<dbReference type="EMBL" id="SNWP01000010">
    <property type="protein sequence ID" value="TDO28808.1"/>
    <property type="molecule type" value="Genomic_DNA"/>
</dbReference>
<dbReference type="Gene3D" id="2.60.40.1120">
    <property type="entry name" value="Carboxypeptidase-like, regulatory domain"/>
    <property type="match status" value="1"/>
</dbReference>
<dbReference type="InterPro" id="IPR039426">
    <property type="entry name" value="TonB-dep_rcpt-like"/>
</dbReference>
<keyword evidence="5 7" id="KW-0472">Membrane</keyword>
<dbReference type="AlphaFoldDB" id="A0A4V3C575"/>
<keyword evidence="10" id="KW-0675">Receptor</keyword>
<reference evidence="10 11" key="1">
    <citation type="submission" date="2019-03" db="EMBL/GenBank/DDBJ databases">
        <title>Genomic Encyclopedia of Archaeal and Bacterial Type Strains, Phase II (KMG-II): from individual species to whole genera.</title>
        <authorList>
            <person name="Goeker M."/>
        </authorList>
    </citation>
    <scope>NUCLEOTIDE SEQUENCE [LARGE SCALE GENOMIC DNA]</scope>
    <source>
        <strain evidence="10 11">DSM 28323</strain>
    </source>
</reference>
<feature type="chain" id="PRO_5020726958" evidence="8">
    <location>
        <begin position="28"/>
        <end position="779"/>
    </location>
</feature>